<evidence type="ECO:0000313" key="1">
    <source>
        <dbReference type="EMBL" id="BES86521.1"/>
    </source>
</evidence>
<dbReference type="EMBL" id="AP028908">
    <property type="protein sequence ID" value="BES86521.1"/>
    <property type="molecule type" value="Genomic_DNA"/>
</dbReference>
<dbReference type="AlphaFoldDB" id="A0AAN0MMV3"/>
<keyword evidence="2" id="KW-1185">Reference proteome</keyword>
<accession>A0AAN0MMV3</accession>
<sequence length="55" mass="6252">MIIDKGEIMSELTLLADADERGRRYLAETAQSRVFPSARVGFPSERSSVWKTKNH</sequence>
<evidence type="ECO:0000313" key="2">
    <source>
        <dbReference type="Proteomes" id="UP001377830"/>
    </source>
</evidence>
<reference evidence="2" key="1">
    <citation type="journal article" date="2024" name="Int. J. Syst. Evol. Microbiol.">
        <title>Pectobacterium araliae sp. nov., a pathogen causing bacterial soft rot of Japanese angelica tree in Japan.</title>
        <authorList>
            <person name="Sawada H."/>
            <person name="Someya N."/>
            <person name="Morohoshi T."/>
            <person name="Ono M."/>
            <person name="Satou M."/>
        </authorList>
    </citation>
    <scope>NUCLEOTIDE SEQUENCE [LARGE SCALE GENOMIC DNA]</scope>
    <source>
        <strain evidence="2">MAFF 302110</strain>
    </source>
</reference>
<protein>
    <submittedName>
        <fullName evidence="1">Uncharacterized protein</fullName>
    </submittedName>
</protein>
<gene>
    <name evidence="1" type="ORF">PEC302110_36180</name>
</gene>
<dbReference type="Proteomes" id="UP001377830">
    <property type="component" value="Chromosome"/>
</dbReference>
<dbReference type="KEGG" id="parl:PEC302110_36180"/>
<proteinExistence type="predicted"/>
<organism evidence="1 2">
    <name type="scientific">Pectobacterium araliae</name>
    <dbReference type="NCBI Taxonomy" id="3073862"/>
    <lineage>
        <taxon>Bacteria</taxon>
        <taxon>Pseudomonadati</taxon>
        <taxon>Pseudomonadota</taxon>
        <taxon>Gammaproteobacteria</taxon>
        <taxon>Enterobacterales</taxon>
        <taxon>Pectobacteriaceae</taxon>
        <taxon>Pectobacterium</taxon>
    </lineage>
</organism>
<name>A0AAN0MMV3_9GAMM</name>